<dbReference type="AlphaFoldDB" id="A0A7C8ZLP8"/>
<proteinExistence type="predicted"/>
<organism evidence="2">
    <name type="scientific">Opuntia streptacantha</name>
    <name type="common">Prickly pear cactus</name>
    <name type="synonym">Opuntia cardona</name>
    <dbReference type="NCBI Taxonomy" id="393608"/>
    <lineage>
        <taxon>Eukaryota</taxon>
        <taxon>Viridiplantae</taxon>
        <taxon>Streptophyta</taxon>
        <taxon>Embryophyta</taxon>
        <taxon>Tracheophyta</taxon>
        <taxon>Spermatophyta</taxon>
        <taxon>Magnoliopsida</taxon>
        <taxon>eudicotyledons</taxon>
        <taxon>Gunneridae</taxon>
        <taxon>Pentapetalae</taxon>
        <taxon>Caryophyllales</taxon>
        <taxon>Cactineae</taxon>
        <taxon>Cactaceae</taxon>
        <taxon>Opuntioideae</taxon>
        <taxon>Opuntia</taxon>
    </lineage>
</organism>
<sequence length="201" mass="22980">MSINPFLIPLFSYNLMHFFSTKPSNLGATMAVVDTKEMNRRRHAGTIRTRRGTPADVAARARQEPWNYCDGVLHLRPPSNHRRVPPAHSILPPDAPLPRRRQVTVDGNTRRSKSYLHDRPHFLLGNLAGASTTGGQRLDGAPRILAGKQYTRTRRCILGIGRRFRQPRVLTVGQLHCLSFKLQTLRERGRESERHRERGRQ</sequence>
<protein>
    <submittedName>
        <fullName evidence="2">Uncharacterized protein</fullName>
    </submittedName>
</protein>
<reference evidence="2" key="1">
    <citation type="journal article" date="2013" name="J. Plant Res.">
        <title>Effect of fungi and light on seed germination of three Opuntia species from semiarid lands of central Mexico.</title>
        <authorList>
            <person name="Delgado-Sanchez P."/>
            <person name="Jimenez-Bremont J.F."/>
            <person name="Guerrero-Gonzalez Mde L."/>
            <person name="Flores J."/>
        </authorList>
    </citation>
    <scope>NUCLEOTIDE SEQUENCE</scope>
    <source>
        <tissue evidence="2">Cladode</tissue>
    </source>
</reference>
<evidence type="ECO:0000256" key="1">
    <source>
        <dbReference type="SAM" id="MobiDB-lite"/>
    </source>
</evidence>
<evidence type="ECO:0000313" key="2">
    <source>
        <dbReference type="EMBL" id="MBA4646459.1"/>
    </source>
</evidence>
<dbReference type="EMBL" id="GISG01146361">
    <property type="protein sequence ID" value="MBA4646459.1"/>
    <property type="molecule type" value="Transcribed_RNA"/>
</dbReference>
<accession>A0A7C8ZLP8</accession>
<feature type="region of interest" description="Disordered" evidence="1">
    <location>
        <begin position="80"/>
        <end position="100"/>
    </location>
</feature>
<reference evidence="2" key="2">
    <citation type="submission" date="2020-07" db="EMBL/GenBank/DDBJ databases">
        <authorList>
            <person name="Vera ALvarez R."/>
            <person name="Arias-Moreno D.M."/>
            <person name="Jimenez-Jacinto V."/>
            <person name="Jimenez-Bremont J.F."/>
            <person name="Swaminathan K."/>
            <person name="Moose S.P."/>
            <person name="Guerrero-Gonzalez M.L."/>
            <person name="Marino-Ramirez L."/>
            <person name="Landsman D."/>
            <person name="Rodriguez-Kessler M."/>
            <person name="Delgado-Sanchez P."/>
        </authorList>
    </citation>
    <scope>NUCLEOTIDE SEQUENCE</scope>
    <source>
        <tissue evidence="2">Cladode</tissue>
    </source>
</reference>
<name>A0A7C8ZLP8_OPUST</name>